<dbReference type="PANTHER" id="PTHR43861:SF3">
    <property type="entry name" value="PUTATIVE (AFU_ORTHOLOGUE AFUA_2G14390)-RELATED"/>
    <property type="match status" value="1"/>
</dbReference>
<dbReference type="Pfam" id="PF13847">
    <property type="entry name" value="Methyltransf_31"/>
    <property type="match status" value="1"/>
</dbReference>
<gene>
    <name evidence="3" type="primary">cmoM_2</name>
    <name evidence="3" type="ORF">CROST_036850</name>
</gene>
<dbReference type="GO" id="GO:0032259">
    <property type="term" value="P:methylation"/>
    <property type="evidence" value="ECO:0007669"/>
    <property type="project" value="UniProtKB-KW"/>
</dbReference>
<organism evidence="3 4">
    <name type="scientific">Clostridium felsineum</name>
    <dbReference type="NCBI Taxonomy" id="36839"/>
    <lineage>
        <taxon>Bacteria</taxon>
        <taxon>Bacillati</taxon>
        <taxon>Bacillota</taxon>
        <taxon>Clostridia</taxon>
        <taxon>Eubacteriales</taxon>
        <taxon>Clostridiaceae</taxon>
        <taxon>Clostridium</taxon>
    </lineage>
</organism>
<dbReference type="InterPro" id="IPR029063">
    <property type="entry name" value="SAM-dependent_MTases_sf"/>
</dbReference>
<dbReference type="PANTHER" id="PTHR43861">
    <property type="entry name" value="TRANS-ACONITATE 2-METHYLTRANSFERASE-RELATED"/>
    <property type="match status" value="1"/>
</dbReference>
<keyword evidence="4" id="KW-1185">Reference proteome</keyword>
<keyword evidence="1 3" id="KW-0808">Transferase</keyword>
<evidence type="ECO:0000313" key="4">
    <source>
        <dbReference type="Proteomes" id="UP000190951"/>
    </source>
</evidence>
<dbReference type="EC" id="2.1.1.-" evidence="3"/>
<name>A0A1S8KXX8_9CLOT</name>
<evidence type="ECO:0000256" key="1">
    <source>
        <dbReference type="ARBA" id="ARBA00022679"/>
    </source>
</evidence>
<evidence type="ECO:0000259" key="2">
    <source>
        <dbReference type="Pfam" id="PF13847"/>
    </source>
</evidence>
<dbReference type="CDD" id="cd02440">
    <property type="entry name" value="AdoMet_MTases"/>
    <property type="match status" value="1"/>
</dbReference>
<dbReference type="KEGG" id="crw:CROST_036850"/>
<dbReference type="GO" id="GO:0008168">
    <property type="term" value="F:methyltransferase activity"/>
    <property type="evidence" value="ECO:0007669"/>
    <property type="project" value="UniProtKB-KW"/>
</dbReference>
<accession>A0A1S8KXX8</accession>
<evidence type="ECO:0000313" key="3">
    <source>
        <dbReference type="EMBL" id="URZ12939.1"/>
    </source>
</evidence>
<dbReference type="SUPFAM" id="SSF53335">
    <property type="entry name" value="S-adenosyl-L-methionine-dependent methyltransferases"/>
    <property type="match status" value="1"/>
</dbReference>
<proteinExistence type="predicted"/>
<dbReference type="Gene3D" id="3.40.50.150">
    <property type="entry name" value="Vaccinia Virus protein VP39"/>
    <property type="match status" value="1"/>
</dbReference>
<dbReference type="RefSeq" id="WP_077834225.1">
    <property type="nucleotide sequence ID" value="NZ_CP096983.1"/>
</dbReference>
<dbReference type="STRING" id="84029.CROST_45880"/>
<dbReference type="EMBL" id="CP096983">
    <property type="protein sequence ID" value="URZ12939.1"/>
    <property type="molecule type" value="Genomic_DNA"/>
</dbReference>
<feature type="domain" description="Methyltransferase" evidence="2">
    <location>
        <begin position="33"/>
        <end position="152"/>
    </location>
</feature>
<dbReference type="AlphaFoldDB" id="A0A1S8KXX8"/>
<protein>
    <submittedName>
        <fullName evidence="3">tRNA 5-carboxymethoxyuridine methyltransferase</fullName>
        <ecNumber evidence="3">2.1.1.-</ecNumber>
    </submittedName>
</protein>
<dbReference type="Proteomes" id="UP000190951">
    <property type="component" value="Chromosome"/>
</dbReference>
<sequence length="202" mass="23464">MNFDKYAKEWDNEARINRASLIVEEIKKAIPLDKSYSAMEFGCGTGLISFNLQNEFKRITLVDASEGMIEVVNSKINRYKVDNMKAKKLDIFKEPLKEKYDVIYTSMVLHHIEDTKKIVKIFYDYLNEGGYLCIVDLNTEDGSFHASEKDFHGHNGFDQEEFKKILMSTGFKKTESKTFFEDKKNMAGKDIEYSLFILKGEK</sequence>
<reference evidence="3 4" key="1">
    <citation type="submission" date="2022-04" db="EMBL/GenBank/DDBJ databases">
        <title>Genome sequence of C. roseum typestrain.</title>
        <authorList>
            <person name="Poehlein A."/>
            <person name="Schoch T."/>
            <person name="Duerre P."/>
            <person name="Daniel R."/>
        </authorList>
    </citation>
    <scope>NUCLEOTIDE SEQUENCE [LARGE SCALE GENOMIC DNA]</scope>
    <source>
        <strain evidence="3 4">DSM 7320</strain>
    </source>
</reference>
<dbReference type="InterPro" id="IPR025714">
    <property type="entry name" value="Methyltranfer_dom"/>
</dbReference>
<keyword evidence="3" id="KW-0489">Methyltransferase</keyword>